<keyword evidence="5" id="KW-0418">Kinase</keyword>
<feature type="domain" description="Histidine kinase" evidence="7">
    <location>
        <begin position="144"/>
        <end position="363"/>
    </location>
</feature>
<proteinExistence type="predicted"/>
<dbReference type="SMART" id="SM00448">
    <property type="entry name" value="REC"/>
    <property type="match status" value="1"/>
</dbReference>
<dbReference type="EMBL" id="CP019288">
    <property type="protein sequence ID" value="QHI37876.1"/>
    <property type="molecule type" value="Genomic_DNA"/>
</dbReference>
<evidence type="ECO:0000256" key="1">
    <source>
        <dbReference type="ARBA" id="ARBA00000085"/>
    </source>
</evidence>
<dbReference type="SMART" id="SM00388">
    <property type="entry name" value="HisKA"/>
    <property type="match status" value="1"/>
</dbReference>
<evidence type="ECO:0000259" key="8">
    <source>
        <dbReference type="PROSITE" id="PS50110"/>
    </source>
</evidence>
<dbReference type="PANTHER" id="PTHR43047">
    <property type="entry name" value="TWO-COMPONENT HISTIDINE PROTEIN KINASE"/>
    <property type="match status" value="1"/>
</dbReference>
<evidence type="ECO:0000313" key="10">
    <source>
        <dbReference type="Proteomes" id="UP000464657"/>
    </source>
</evidence>
<dbReference type="InterPro" id="IPR003594">
    <property type="entry name" value="HATPase_dom"/>
</dbReference>
<dbReference type="Gene3D" id="3.30.565.10">
    <property type="entry name" value="Histidine kinase-like ATPase, C-terminal domain"/>
    <property type="match status" value="1"/>
</dbReference>
<dbReference type="CDD" id="cd00082">
    <property type="entry name" value="HisKA"/>
    <property type="match status" value="1"/>
</dbReference>
<dbReference type="InterPro" id="IPR004358">
    <property type="entry name" value="Sig_transdc_His_kin-like_C"/>
</dbReference>
<dbReference type="PROSITE" id="PS50109">
    <property type="entry name" value="HIS_KIN"/>
    <property type="match status" value="1"/>
</dbReference>
<dbReference type="FunFam" id="3.30.565.10:FF:000010">
    <property type="entry name" value="Sensor histidine kinase RcsC"/>
    <property type="match status" value="1"/>
</dbReference>
<dbReference type="InterPro" id="IPR005467">
    <property type="entry name" value="His_kinase_dom"/>
</dbReference>
<dbReference type="Pfam" id="PF00072">
    <property type="entry name" value="Response_reg"/>
    <property type="match status" value="1"/>
</dbReference>
<evidence type="ECO:0000313" key="9">
    <source>
        <dbReference type="EMBL" id="QHI37876.1"/>
    </source>
</evidence>
<evidence type="ECO:0000256" key="2">
    <source>
        <dbReference type="ARBA" id="ARBA00012438"/>
    </source>
</evidence>
<dbReference type="Pfam" id="PF00512">
    <property type="entry name" value="HisKA"/>
    <property type="match status" value="1"/>
</dbReference>
<feature type="domain" description="Response regulatory" evidence="8">
    <location>
        <begin position="390"/>
        <end position="509"/>
    </location>
</feature>
<dbReference type="Gene3D" id="3.40.50.2300">
    <property type="match status" value="1"/>
</dbReference>
<dbReference type="PRINTS" id="PR00344">
    <property type="entry name" value="BCTRLSENSOR"/>
</dbReference>
<dbReference type="Gene3D" id="1.10.287.130">
    <property type="match status" value="1"/>
</dbReference>
<keyword evidence="10" id="KW-1185">Reference proteome</keyword>
<dbReference type="Proteomes" id="UP000464657">
    <property type="component" value="Chromosome"/>
</dbReference>
<dbReference type="KEGG" id="kan:IMCC3317_32590"/>
<dbReference type="InterPro" id="IPR036890">
    <property type="entry name" value="HATPase_C_sf"/>
</dbReference>
<dbReference type="EC" id="2.7.13.3" evidence="2"/>
<dbReference type="PROSITE" id="PS50110">
    <property type="entry name" value="RESPONSE_REGULATORY"/>
    <property type="match status" value="1"/>
</dbReference>
<evidence type="ECO:0000259" key="7">
    <source>
        <dbReference type="PROSITE" id="PS50109"/>
    </source>
</evidence>
<dbReference type="CDD" id="cd17546">
    <property type="entry name" value="REC_hyHK_CKI1_RcsC-like"/>
    <property type="match status" value="1"/>
</dbReference>
<dbReference type="InterPro" id="IPR036097">
    <property type="entry name" value="HisK_dim/P_sf"/>
</dbReference>
<organism evidence="9 10">
    <name type="scientific">Kordia antarctica</name>
    <dbReference type="NCBI Taxonomy" id="1218801"/>
    <lineage>
        <taxon>Bacteria</taxon>
        <taxon>Pseudomonadati</taxon>
        <taxon>Bacteroidota</taxon>
        <taxon>Flavobacteriia</taxon>
        <taxon>Flavobacteriales</taxon>
        <taxon>Flavobacteriaceae</taxon>
        <taxon>Kordia</taxon>
    </lineage>
</organism>
<sequence>MLETYRGAYFHPRTQFITIDSKGNVLESDDVLFSLKKGEHLSSISPFFEGLSSYFDVQEKNDIKFTCVHLENEHKKDLICDIEFKTFANKQPTLVIIHDFSDHYNYYQEVAQSRNESVINSQVLELQNKYLQEKEDFKNTFIANFSHELRNPLTGVTAFCSVLQKTNMTAEQEDYVEVIKSSADHLKNMIGDILEMSKMEVGKLSFEEEVFNFHELIEMLEFTYSVKAKQQNIAFEVNFDKKIPKYLEGDKTRIQQVFENLLENALKFTTTGQVTFSIIENQRRARKVNLNISVKDTGIGISAEKLDLIFNSFTQLNNSRKYAGTGLGLTIVKGLVELMDGKITVESKKNVGATFKININFKYPTNQENISLENKSDLEHKNNLSKKKYSVLLAEDSELTQMAVLKILAQEGLFFLDIISNGEDVIESVIHNEYDLILMDIRMPGTNGDELTKMIRTLPVDNCKTIPILALTANLYQEDKKRYKKMGINDIIEKPFDETTLLKKIYKYLK</sequence>
<protein>
    <recommendedName>
        <fullName evidence="2">histidine kinase</fullName>
        <ecNumber evidence="2">2.7.13.3</ecNumber>
    </recommendedName>
</protein>
<evidence type="ECO:0000256" key="4">
    <source>
        <dbReference type="ARBA" id="ARBA00022679"/>
    </source>
</evidence>
<dbReference type="GO" id="GO:0000155">
    <property type="term" value="F:phosphorelay sensor kinase activity"/>
    <property type="evidence" value="ECO:0007669"/>
    <property type="project" value="InterPro"/>
</dbReference>
<keyword evidence="3 6" id="KW-0597">Phosphoprotein</keyword>
<dbReference type="InterPro" id="IPR003661">
    <property type="entry name" value="HisK_dim/P_dom"/>
</dbReference>
<dbReference type="InterPro" id="IPR011006">
    <property type="entry name" value="CheY-like_superfamily"/>
</dbReference>
<evidence type="ECO:0000256" key="5">
    <source>
        <dbReference type="ARBA" id="ARBA00022777"/>
    </source>
</evidence>
<evidence type="ECO:0000256" key="6">
    <source>
        <dbReference type="PROSITE-ProRule" id="PRU00169"/>
    </source>
</evidence>
<dbReference type="SUPFAM" id="SSF52172">
    <property type="entry name" value="CheY-like"/>
    <property type="match status" value="1"/>
</dbReference>
<dbReference type="InterPro" id="IPR001789">
    <property type="entry name" value="Sig_transdc_resp-reg_receiver"/>
</dbReference>
<name>A0A7L4ZNU4_9FLAO</name>
<dbReference type="SUPFAM" id="SSF47384">
    <property type="entry name" value="Homodimeric domain of signal transducing histidine kinase"/>
    <property type="match status" value="1"/>
</dbReference>
<dbReference type="RefSeq" id="WP_160130464.1">
    <property type="nucleotide sequence ID" value="NZ_CP019288.1"/>
</dbReference>
<dbReference type="SMART" id="SM00387">
    <property type="entry name" value="HATPase_c"/>
    <property type="match status" value="1"/>
</dbReference>
<dbReference type="CDD" id="cd16922">
    <property type="entry name" value="HATPase_EvgS-ArcB-TorS-like"/>
    <property type="match status" value="1"/>
</dbReference>
<dbReference type="AlphaFoldDB" id="A0A7L4ZNU4"/>
<evidence type="ECO:0000256" key="3">
    <source>
        <dbReference type="ARBA" id="ARBA00022553"/>
    </source>
</evidence>
<gene>
    <name evidence="9" type="primary">arcB_1</name>
    <name evidence="9" type="ORF">IMCC3317_32590</name>
</gene>
<accession>A0A7L4ZNU4</accession>
<dbReference type="Pfam" id="PF02518">
    <property type="entry name" value="HATPase_c"/>
    <property type="match status" value="1"/>
</dbReference>
<feature type="modified residue" description="4-aspartylphosphate" evidence="6">
    <location>
        <position position="440"/>
    </location>
</feature>
<keyword evidence="4 9" id="KW-0808">Transferase</keyword>
<dbReference type="OrthoDB" id="9816309at2"/>
<dbReference type="SUPFAM" id="SSF55874">
    <property type="entry name" value="ATPase domain of HSP90 chaperone/DNA topoisomerase II/histidine kinase"/>
    <property type="match status" value="1"/>
</dbReference>
<comment type="catalytic activity">
    <reaction evidence="1">
        <text>ATP + protein L-histidine = ADP + protein N-phospho-L-histidine.</text>
        <dbReference type="EC" id="2.7.13.3"/>
    </reaction>
</comment>
<reference evidence="9 10" key="1">
    <citation type="journal article" date="2013" name="Int. J. Syst. Evol. Microbiol.">
        <title>Kordia antarctica sp. nov., isolated from Antarctic seawater.</title>
        <authorList>
            <person name="Baek K."/>
            <person name="Choi A."/>
            <person name="Kang I."/>
            <person name="Lee K."/>
            <person name="Cho J.C."/>
        </authorList>
    </citation>
    <scope>NUCLEOTIDE SEQUENCE [LARGE SCALE GENOMIC DNA]</scope>
    <source>
        <strain evidence="9 10">IMCC3317</strain>
    </source>
</reference>